<feature type="transmembrane region" description="Helical" evidence="1">
    <location>
        <begin position="42"/>
        <end position="72"/>
    </location>
</feature>
<reference evidence="2 3" key="1">
    <citation type="submission" date="2019-08" db="EMBL/GenBank/DDBJ databases">
        <title>Draft genome sequence of Chryseobacterium sp. Gsoil 183.</title>
        <authorList>
            <person name="Im W.-T."/>
        </authorList>
    </citation>
    <scope>NUCLEOTIDE SEQUENCE [LARGE SCALE GENOMIC DNA]</scope>
    <source>
        <strain evidence="2 3">Gsoil 183</strain>
        <plasmid evidence="2">unnamed1</plasmid>
    </source>
</reference>
<organism evidence="2 3">
    <name type="scientific">Chryseobacterium panacisoli</name>
    <dbReference type="NCBI Taxonomy" id="1807141"/>
    <lineage>
        <taxon>Bacteria</taxon>
        <taxon>Pseudomonadati</taxon>
        <taxon>Bacteroidota</taxon>
        <taxon>Flavobacteriia</taxon>
        <taxon>Flavobacteriales</taxon>
        <taxon>Weeksellaceae</taxon>
        <taxon>Chryseobacterium group</taxon>
        <taxon>Chryseobacterium</taxon>
    </lineage>
</organism>
<keyword evidence="1" id="KW-1133">Transmembrane helix</keyword>
<sequence length="74" mass="8487">MTAGIPESWHAGVLLFKISVKSAVGKSRFQSDTNEYDFFFEIFLMVVFGVKCQSMALSNILFFYIIQAYFVLED</sequence>
<evidence type="ECO:0000256" key="1">
    <source>
        <dbReference type="SAM" id="Phobius"/>
    </source>
</evidence>
<accession>A0A5D8ZTX0</accession>
<protein>
    <submittedName>
        <fullName evidence="2">Uncharacterized protein</fullName>
    </submittedName>
</protein>
<dbReference type="Proteomes" id="UP000323884">
    <property type="component" value="Unassembled WGS sequence"/>
</dbReference>
<keyword evidence="1" id="KW-0812">Transmembrane</keyword>
<dbReference type="OrthoDB" id="1263205at2"/>
<evidence type="ECO:0000313" key="2">
    <source>
        <dbReference type="EMBL" id="TZF98378.1"/>
    </source>
</evidence>
<evidence type="ECO:0000313" key="3">
    <source>
        <dbReference type="Proteomes" id="UP000323884"/>
    </source>
</evidence>
<keyword evidence="2" id="KW-0614">Plasmid</keyword>
<dbReference type="RefSeq" id="WP_149385566.1">
    <property type="nucleotide sequence ID" value="NZ_VTRU01000001.1"/>
</dbReference>
<comment type="caution">
    <text evidence="2">The sequence shown here is derived from an EMBL/GenBank/DDBJ whole genome shotgun (WGS) entry which is preliminary data.</text>
</comment>
<keyword evidence="3" id="KW-1185">Reference proteome</keyword>
<name>A0A5D8ZTX0_9FLAO</name>
<geneLocation type="plasmid" evidence="2">
    <name>unnamed1</name>
</geneLocation>
<keyword evidence="1" id="KW-0472">Membrane</keyword>
<proteinExistence type="predicted"/>
<gene>
    <name evidence="2" type="ORF">FW781_00135</name>
</gene>
<dbReference type="EMBL" id="VTRU01000001">
    <property type="protein sequence ID" value="TZF98378.1"/>
    <property type="molecule type" value="Genomic_DNA"/>
</dbReference>
<dbReference type="AlphaFoldDB" id="A0A5D8ZTX0"/>